<evidence type="ECO:0000256" key="5">
    <source>
        <dbReference type="ARBA" id="ARBA00023136"/>
    </source>
</evidence>
<evidence type="ECO:0000256" key="1">
    <source>
        <dbReference type="ARBA" id="ARBA00004141"/>
    </source>
</evidence>
<sequence>MVARRKNSSTPAVRTALAGDVLVALAKSAAALWTGSSAMTSEAIHSFVDAGNEILLLYGICRAGRRPDIEHPLGYGRELYFWSFIVALLVFALGAGFAVFEGINHVLHPEPIQHPLINYLVLGVAFGLEGWAWLVSFKQFDAASGDLGVYAAFRASKDPPSFMILFENSAALLGLIVAAIGTASAVAFHQPYLDGVASIVIGVILGGTAVLLARESKSLLIGERADPHLSHSILAIAAAEPFVTRANGLMTVQLSPDQILAALSLEFSDERTILQVEQQVIALEQHVRAAHPEVVVLFIKPQTDKTYSAQRRDRFGDPVEGAPKRRRSWPFRLRLPLLAPRSWLRRRRVPPMTSKGAVPAVEV</sequence>
<dbReference type="PANTHER" id="PTHR13414">
    <property type="entry name" value="HUEL-CATION TRANSPORTER"/>
    <property type="match status" value="1"/>
</dbReference>
<dbReference type="NCBIfam" id="TIGR01297">
    <property type="entry name" value="CDF"/>
    <property type="match status" value="1"/>
</dbReference>
<dbReference type="SUPFAM" id="SSF160240">
    <property type="entry name" value="Cation efflux protein cytoplasmic domain-like"/>
    <property type="match status" value="1"/>
</dbReference>
<dbReference type="SUPFAM" id="SSF161111">
    <property type="entry name" value="Cation efflux protein transmembrane domain-like"/>
    <property type="match status" value="1"/>
</dbReference>
<dbReference type="InterPro" id="IPR036837">
    <property type="entry name" value="Cation_efflux_CTD_sf"/>
</dbReference>
<dbReference type="AlphaFoldDB" id="A0A6M8HZN4"/>
<feature type="domain" description="Cation efflux protein transmembrane" evidence="7">
    <location>
        <begin position="15"/>
        <end position="221"/>
    </location>
</feature>
<evidence type="ECO:0000313" key="9">
    <source>
        <dbReference type="Proteomes" id="UP000500767"/>
    </source>
</evidence>
<keyword evidence="2" id="KW-0813">Transport</keyword>
<dbReference type="PANTHER" id="PTHR13414:SF9">
    <property type="entry name" value="PROTON-COUPLED ZINC ANTIPORTER SLC30A9, MITOCHONDRIAL"/>
    <property type="match status" value="1"/>
</dbReference>
<proteinExistence type="predicted"/>
<evidence type="ECO:0000256" key="4">
    <source>
        <dbReference type="ARBA" id="ARBA00022989"/>
    </source>
</evidence>
<dbReference type="InterPro" id="IPR002524">
    <property type="entry name" value="Cation_efflux"/>
</dbReference>
<feature type="transmembrane region" description="Helical" evidence="6">
    <location>
        <begin position="195"/>
        <end position="213"/>
    </location>
</feature>
<reference evidence="8 9" key="1">
    <citation type="journal article" date="2014" name="World J. Microbiol. Biotechnol.">
        <title>Biodiversity and physiological characteristics of Antarctic and Arctic lichens-associated bacteria.</title>
        <authorList>
            <person name="Lee Y.M."/>
            <person name="Kim E.H."/>
            <person name="Lee H.K."/>
            <person name="Hong S.G."/>
        </authorList>
    </citation>
    <scope>NUCLEOTIDE SEQUENCE [LARGE SCALE GENOMIC DNA]</scope>
    <source>
        <strain evidence="8 9">PAMC 26569</strain>
        <plasmid evidence="8">unnamed2</plasmid>
    </source>
</reference>
<dbReference type="InterPro" id="IPR040177">
    <property type="entry name" value="SLC30A9"/>
</dbReference>
<evidence type="ECO:0000256" key="2">
    <source>
        <dbReference type="ARBA" id="ARBA00022448"/>
    </source>
</evidence>
<keyword evidence="9" id="KW-1185">Reference proteome</keyword>
<feature type="transmembrane region" description="Helical" evidence="6">
    <location>
        <begin position="116"/>
        <end position="135"/>
    </location>
</feature>
<dbReference type="Proteomes" id="UP000500767">
    <property type="component" value="Plasmid unnamed2"/>
</dbReference>
<dbReference type="Pfam" id="PF01545">
    <property type="entry name" value="Cation_efflux"/>
    <property type="match status" value="1"/>
</dbReference>
<comment type="subcellular location">
    <subcellularLocation>
        <location evidence="1">Membrane</location>
        <topology evidence="1">Multi-pass membrane protein</topology>
    </subcellularLocation>
</comment>
<geneLocation type="plasmid" evidence="8 9">
    <name>unnamed2</name>
</geneLocation>
<keyword evidence="5 6" id="KW-0472">Membrane</keyword>
<evidence type="ECO:0000256" key="3">
    <source>
        <dbReference type="ARBA" id="ARBA00022692"/>
    </source>
</evidence>
<keyword evidence="8" id="KW-0614">Plasmid</keyword>
<dbReference type="RefSeq" id="WP_171837387.1">
    <property type="nucleotide sequence ID" value="NZ_CP053710.1"/>
</dbReference>
<keyword evidence="4 6" id="KW-1133">Transmembrane helix</keyword>
<dbReference type="GO" id="GO:0006829">
    <property type="term" value="P:zinc ion transport"/>
    <property type="evidence" value="ECO:0007669"/>
    <property type="project" value="InterPro"/>
</dbReference>
<evidence type="ECO:0000313" key="8">
    <source>
        <dbReference type="EMBL" id="QKE93551.1"/>
    </source>
</evidence>
<keyword evidence="3 6" id="KW-0812">Transmembrane</keyword>
<feature type="transmembrane region" description="Helical" evidence="6">
    <location>
        <begin position="170"/>
        <end position="189"/>
    </location>
</feature>
<accession>A0A6M8HZN4</accession>
<feature type="transmembrane region" description="Helical" evidence="6">
    <location>
        <begin position="79"/>
        <end position="100"/>
    </location>
</feature>
<protein>
    <submittedName>
        <fullName evidence="8">Cation transporter</fullName>
    </submittedName>
</protein>
<dbReference type="InterPro" id="IPR058533">
    <property type="entry name" value="Cation_efflux_TM"/>
</dbReference>
<dbReference type="EMBL" id="CP053710">
    <property type="protein sequence ID" value="QKE93551.1"/>
    <property type="molecule type" value="Genomic_DNA"/>
</dbReference>
<gene>
    <name evidence="8" type="ORF">HN018_25785</name>
</gene>
<evidence type="ECO:0000256" key="6">
    <source>
        <dbReference type="SAM" id="Phobius"/>
    </source>
</evidence>
<dbReference type="Gene3D" id="1.20.1510.10">
    <property type="entry name" value="Cation efflux protein transmembrane domain"/>
    <property type="match status" value="1"/>
</dbReference>
<dbReference type="InterPro" id="IPR027469">
    <property type="entry name" value="Cation_efflux_TMD_sf"/>
</dbReference>
<dbReference type="KEGG" id="lck:HN018_25785"/>
<name>A0A6M8HZN4_9PROT</name>
<organism evidence="8 9">
    <name type="scientific">Lichenicola cladoniae</name>
    <dbReference type="NCBI Taxonomy" id="1484109"/>
    <lineage>
        <taxon>Bacteria</taxon>
        <taxon>Pseudomonadati</taxon>
        <taxon>Pseudomonadota</taxon>
        <taxon>Alphaproteobacteria</taxon>
        <taxon>Acetobacterales</taxon>
        <taxon>Acetobacteraceae</taxon>
        <taxon>Lichenicola</taxon>
    </lineage>
</organism>
<evidence type="ECO:0000259" key="7">
    <source>
        <dbReference type="Pfam" id="PF01545"/>
    </source>
</evidence>
<dbReference type="GO" id="GO:0008324">
    <property type="term" value="F:monoatomic cation transmembrane transporter activity"/>
    <property type="evidence" value="ECO:0007669"/>
    <property type="project" value="InterPro"/>
</dbReference>
<dbReference type="GO" id="GO:0016020">
    <property type="term" value="C:membrane"/>
    <property type="evidence" value="ECO:0007669"/>
    <property type="project" value="UniProtKB-SubCell"/>
</dbReference>